<evidence type="ECO:0000256" key="5">
    <source>
        <dbReference type="ARBA" id="ARBA00022989"/>
    </source>
</evidence>
<keyword evidence="4 7" id="KW-0256">Endoplasmic reticulum</keyword>
<comment type="subcellular location">
    <subcellularLocation>
        <location evidence="1 7">Endoplasmic reticulum membrane</location>
        <topology evidence="1 7">Multi-pass membrane protein</topology>
    </subcellularLocation>
</comment>
<evidence type="ECO:0000256" key="7">
    <source>
        <dbReference type="RuleBase" id="RU365085"/>
    </source>
</evidence>
<proteinExistence type="inferred from homology"/>
<evidence type="ECO:0000313" key="8">
    <source>
        <dbReference type="EMBL" id="KAK9901663.1"/>
    </source>
</evidence>
<keyword evidence="5 7" id="KW-1133">Transmembrane helix</keyword>
<keyword evidence="9" id="KW-1185">Reference proteome</keyword>
<evidence type="ECO:0000313" key="9">
    <source>
        <dbReference type="Proteomes" id="UP001491310"/>
    </source>
</evidence>
<dbReference type="Pfam" id="PF08285">
    <property type="entry name" value="DPM3"/>
    <property type="match status" value="1"/>
</dbReference>
<feature type="transmembrane region" description="Helical" evidence="7">
    <location>
        <begin position="7"/>
        <end position="24"/>
    </location>
</feature>
<comment type="caution">
    <text evidence="8">The sequence shown here is derived from an EMBL/GenBank/DDBJ whole genome shotgun (WGS) entry which is preliminary data.</text>
</comment>
<dbReference type="PANTHER" id="PTHR16433">
    <property type="entry name" value="DOLICHOL-PHOSPHATE MANNOSYLTRANSFERASE SUBUNIT 3"/>
    <property type="match status" value="1"/>
</dbReference>
<name>A0ABR2YBL7_9CHLO</name>
<sequence length="97" mass="10278">MLRISRLLSYAAVAAALWIGVLQLDLSGSARLAVIAAPFAALVLFGLYMLALLAHGVATYRDCPDEAESLQQDIAWALSELTARGVIGPNPLPEVSE</sequence>
<evidence type="ECO:0000256" key="4">
    <source>
        <dbReference type="ARBA" id="ARBA00022824"/>
    </source>
</evidence>
<comment type="subunit">
    <text evidence="7">Component of the dolichol-phosphate mannose (DPM) synthase complex.</text>
</comment>
<comment type="similarity">
    <text evidence="2 7">Belongs to the DPM3 family.</text>
</comment>
<keyword evidence="3 7" id="KW-0812">Transmembrane</keyword>
<feature type="transmembrane region" description="Helical" evidence="7">
    <location>
        <begin position="30"/>
        <end position="51"/>
    </location>
</feature>
<gene>
    <name evidence="8" type="ORF">WJX75_007212</name>
</gene>
<evidence type="ECO:0000256" key="2">
    <source>
        <dbReference type="ARBA" id="ARBA00010430"/>
    </source>
</evidence>
<reference evidence="8 9" key="1">
    <citation type="journal article" date="2024" name="Nat. Commun.">
        <title>Phylogenomics reveals the evolutionary origins of lichenization in chlorophyte algae.</title>
        <authorList>
            <person name="Puginier C."/>
            <person name="Libourel C."/>
            <person name="Otte J."/>
            <person name="Skaloud P."/>
            <person name="Haon M."/>
            <person name="Grisel S."/>
            <person name="Petersen M."/>
            <person name="Berrin J.G."/>
            <person name="Delaux P.M."/>
            <person name="Dal Grande F."/>
            <person name="Keller J."/>
        </authorList>
    </citation>
    <scope>NUCLEOTIDE SEQUENCE [LARGE SCALE GENOMIC DNA]</scope>
    <source>
        <strain evidence="8 9">SAG 216-7</strain>
    </source>
</reference>
<dbReference type="PANTHER" id="PTHR16433:SF0">
    <property type="entry name" value="DOLICHOL-PHOSPHATE MANNOSYLTRANSFERASE SUBUNIT 3"/>
    <property type="match status" value="1"/>
</dbReference>
<evidence type="ECO:0000256" key="6">
    <source>
        <dbReference type="ARBA" id="ARBA00023136"/>
    </source>
</evidence>
<organism evidence="8 9">
    <name type="scientific">Coccomyxa subellipsoidea</name>
    <dbReference type="NCBI Taxonomy" id="248742"/>
    <lineage>
        <taxon>Eukaryota</taxon>
        <taxon>Viridiplantae</taxon>
        <taxon>Chlorophyta</taxon>
        <taxon>core chlorophytes</taxon>
        <taxon>Trebouxiophyceae</taxon>
        <taxon>Trebouxiophyceae incertae sedis</taxon>
        <taxon>Coccomyxaceae</taxon>
        <taxon>Coccomyxa</taxon>
    </lineage>
</organism>
<evidence type="ECO:0000256" key="1">
    <source>
        <dbReference type="ARBA" id="ARBA00004477"/>
    </source>
</evidence>
<dbReference type="InterPro" id="IPR013174">
    <property type="entry name" value="DPM3"/>
</dbReference>
<evidence type="ECO:0000256" key="3">
    <source>
        <dbReference type="ARBA" id="ARBA00022692"/>
    </source>
</evidence>
<dbReference type="Proteomes" id="UP001491310">
    <property type="component" value="Unassembled WGS sequence"/>
</dbReference>
<comment type="pathway">
    <text evidence="7">Protein modification; protein glycosylation.</text>
</comment>
<accession>A0ABR2YBL7</accession>
<protein>
    <recommendedName>
        <fullName evidence="7">Dolichol-phosphate mannosyltransferase subunit 3</fullName>
    </recommendedName>
</protein>
<keyword evidence="6 7" id="KW-0472">Membrane</keyword>
<dbReference type="EMBL" id="JALJOT010000017">
    <property type="protein sequence ID" value="KAK9901663.1"/>
    <property type="molecule type" value="Genomic_DNA"/>
</dbReference>
<comment type="function">
    <text evidence="7">Stabilizer subunit of the dolichol-phosphate mannose (DPM) synthase complex; tethers catalytic subunit to the ER.</text>
</comment>